<evidence type="ECO:0000313" key="1">
    <source>
        <dbReference type="EMBL" id="SEG00747.1"/>
    </source>
</evidence>
<proteinExistence type="predicted"/>
<gene>
    <name evidence="1" type="ORF">SAMN03080598_02169</name>
</gene>
<protein>
    <submittedName>
        <fullName evidence="1">Uncharacterized protein</fullName>
    </submittedName>
</protein>
<organism evidence="1 2">
    <name type="scientific">Algoriphagus boritolerans DSM 17298 = JCM 18970</name>
    <dbReference type="NCBI Taxonomy" id="1120964"/>
    <lineage>
        <taxon>Bacteria</taxon>
        <taxon>Pseudomonadati</taxon>
        <taxon>Bacteroidota</taxon>
        <taxon>Cytophagia</taxon>
        <taxon>Cytophagales</taxon>
        <taxon>Cyclobacteriaceae</taxon>
        <taxon>Algoriphagus</taxon>
    </lineage>
</organism>
<keyword evidence="2" id="KW-1185">Reference proteome</keyword>
<dbReference type="Proteomes" id="UP000236736">
    <property type="component" value="Unassembled WGS sequence"/>
</dbReference>
<dbReference type="AlphaFoldDB" id="A0A1H5WP26"/>
<reference evidence="2" key="1">
    <citation type="submission" date="2016-10" db="EMBL/GenBank/DDBJ databases">
        <authorList>
            <person name="Varghese N."/>
            <person name="Submissions S."/>
        </authorList>
    </citation>
    <scope>NUCLEOTIDE SEQUENCE [LARGE SCALE GENOMIC DNA]</scope>
    <source>
        <strain evidence="2">DSM 17298</strain>
    </source>
</reference>
<accession>A0A1H5WP26</accession>
<name>A0A1H5WP26_9BACT</name>
<evidence type="ECO:0000313" key="2">
    <source>
        <dbReference type="Proteomes" id="UP000236736"/>
    </source>
</evidence>
<dbReference type="EMBL" id="FNVR01000010">
    <property type="protein sequence ID" value="SEG00747.1"/>
    <property type="molecule type" value="Genomic_DNA"/>
</dbReference>
<sequence length="200" mass="22003">MIILIFFSGCSFTEHNDPIISNELEISNKFNIPKGLDFKSVVNIGQELGKVLGRDQKLNAFAFSMDYSEPEIEGVLNPLVENGRDIHQQLLNQINTSPVWNTLSEEDKQSIICLSDQELAELSFIISVTNQITSTTADWDRIRSCASGALGIGVVNELVKNTAALASAEVAAEILVLVGKRTLGWVALGLVIWDFYDCVK</sequence>
<dbReference type="OrthoDB" id="1453662at2"/>
<dbReference type="RefSeq" id="WP_103924834.1">
    <property type="nucleotide sequence ID" value="NZ_BBFN01000006.1"/>
</dbReference>